<dbReference type="OrthoDB" id="27187at2759"/>
<dbReference type="AlphaFoldDB" id="A0A4T0FQS8"/>
<name>A0A4T0FQS8_9BASI</name>
<dbReference type="PANTHER" id="PTHR14418">
    <property type="entry name" value="CONDENSIN COMPLEX SUBUNIT 3-RELATED"/>
    <property type="match status" value="1"/>
</dbReference>
<comment type="similarity">
    <text evidence="2">Belongs to the CND3 (condensin subunit 3) family.</text>
</comment>
<feature type="compositionally biased region" description="Acidic residues" evidence="8">
    <location>
        <begin position="993"/>
        <end position="1025"/>
    </location>
</feature>
<comment type="caution">
    <text evidence="10">The sequence shown here is derived from an EMBL/GenBank/DDBJ whole genome shotgun (WGS) entry which is preliminary data.</text>
</comment>
<keyword evidence="4" id="KW-0132">Cell division</keyword>
<evidence type="ECO:0000256" key="2">
    <source>
        <dbReference type="ARBA" id="ARBA00006533"/>
    </source>
</evidence>
<feature type="compositionally biased region" description="Low complexity" evidence="8">
    <location>
        <begin position="875"/>
        <end position="885"/>
    </location>
</feature>
<feature type="region of interest" description="Disordered" evidence="8">
    <location>
        <begin position="863"/>
        <end position="1025"/>
    </location>
</feature>
<evidence type="ECO:0000313" key="11">
    <source>
        <dbReference type="Proteomes" id="UP000310189"/>
    </source>
</evidence>
<dbReference type="GO" id="GO:0051301">
    <property type="term" value="P:cell division"/>
    <property type="evidence" value="ECO:0007669"/>
    <property type="project" value="UniProtKB-KW"/>
</dbReference>
<feature type="region of interest" description="Disordered" evidence="8">
    <location>
        <begin position="479"/>
        <end position="500"/>
    </location>
</feature>
<protein>
    <recommendedName>
        <fullName evidence="9">Nuclear condensin complex subunit 3 C-terminal domain-containing protein</fullName>
    </recommendedName>
</protein>
<organism evidence="10 11">
    <name type="scientific">Wallemia hederae</name>
    <dbReference type="NCBI Taxonomy" id="1540922"/>
    <lineage>
        <taxon>Eukaryota</taxon>
        <taxon>Fungi</taxon>
        <taxon>Dikarya</taxon>
        <taxon>Basidiomycota</taxon>
        <taxon>Wallemiomycotina</taxon>
        <taxon>Wallemiomycetes</taxon>
        <taxon>Wallemiales</taxon>
        <taxon>Wallemiaceae</taxon>
        <taxon>Wallemia</taxon>
    </lineage>
</organism>
<evidence type="ECO:0000313" key="10">
    <source>
        <dbReference type="EMBL" id="TIA90952.1"/>
    </source>
</evidence>
<comment type="subcellular location">
    <subcellularLocation>
        <location evidence="1">Chromosome</location>
    </subcellularLocation>
</comment>
<dbReference type="Pfam" id="PF12719">
    <property type="entry name" value="Cnd3"/>
    <property type="match status" value="1"/>
</dbReference>
<keyword evidence="11" id="KW-1185">Reference proteome</keyword>
<dbReference type="InterPro" id="IPR025977">
    <property type="entry name" value="Cnd3_C"/>
</dbReference>
<evidence type="ECO:0000256" key="5">
    <source>
        <dbReference type="ARBA" id="ARBA00022776"/>
    </source>
</evidence>
<proteinExistence type="inferred from homology"/>
<keyword evidence="6" id="KW-0226">DNA condensation</keyword>
<sequence>MSLDILIDAFSHAQKTLSNHKSNHIKLRKYHQQLIADEDEKGYTQFVKAFIGSITRTMEYPKSKAYADRVIAFATTYLTYCSTKDSEERSGADAENDEEEAEETPSMMLSSDVLRHLLKGFNAKDKYVRFRCVQVSNLIISVLGAMDEDLFDSLLEGLLARMNDKETNIRQQATLALCKLQASDDDRGTIAKSLKAAISTDPTVAVRKTAVMNVFPTQDTLPALLTRVRDVDPATRKAVFEGSQLSEALKDVRSIRLSPRENLIRAGLGDRDPLVQKACAGLLSTWVDRADKDLQTFLEYFDVIDSKVAEDALLALFTNKAEIFHSIQFQDSSWSTLTPEYALLARVYVDHCVAMQDYQKLENLPVVTAMAFHIQHAYNTVVTLSQNYEETDEYTDRMVNANFVLGELLKLAINLDYGDEIGRRKVFGLVRDFLSSPTLPEQLIPVALDILYKLSSSERDFLLLTVELISELRDLRVPDEEEEDDVGDGNSTVMTPAKPKHSTMKELNEAELAHNAELDLRSLAVVIGMLERVNTTLVENSALGGILPDLVIPSVKSKEAMIRERGLHALGLICLLADTLAIGSFQMFMNQAETAPEPLNIQSLKVAIDLLMTHDVSLFADKGGLGLEYICHFLLRSLDGHTEEYQAVACEGVSKLMLSGMITDKSLLRGLLYVYFSPEVADNQALRQCLSYFFPVFAFSSPHNQALLGEIALISISDHWDRDSDEQAAVSVSQVATLLSEWTDPRNVVSDTTDEHLQQRLALDTLKELLEVEVKDDRKVLVQFLAKLYIPTSASMKDVWLMTKLVEELQNERPLADALSRNALVRFNTALHKQFKELKDVDATTLEYQETLDDVYRETGILQDEDATPVKKAPKTAPTPRAATKYQDRYTPGYKKLEKNPIKRKVSHSSVTGSVVAKSKTAAGRKKTYSSSSEGEMSDEDSDSTADGHGRANAHGKGSPVSKPQLKKQRVPSTSTRKQPARSRSQSKVIDFSESDGNSDDSQTDSDDDEDEPAGSSEDEVASVL</sequence>
<gene>
    <name evidence="10" type="ORF">E3P99_01319</name>
</gene>
<dbReference type="InterPro" id="IPR016024">
    <property type="entry name" value="ARM-type_fold"/>
</dbReference>
<evidence type="ECO:0000259" key="9">
    <source>
        <dbReference type="Pfam" id="PF12719"/>
    </source>
</evidence>
<dbReference type="InterPro" id="IPR027165">
    <property type="entry name" value="CND3"/>
</dbReference>
<dbReference type="PANTHER" id="PTHR14418:SF5">
    <property type="entry name" value="CONDENSIN COMPLEX SUBUNIT 3"/>
    <property type="match status" value="1"/>
</dbReference>
<dbReference type="SUPFAM" id="SSF48371">
    <property type="entry name" value="ARM repeat"/>
    <property type="match status" value="1"/>
</dbReference>
<dbReference type="InterPro" id="IPR011989">
    <property type="entry name" value="ARM-like"/>
</dbReference>
<feature type="domain" description="Nuclear condensin complex subunit 3 C-terminal" evidence="9">
    <location>
        <begin position="521"/>
        <end position="790"/>
    </location>
</feature>
<accession>A0A4T0FQS8</accession>
<keyword evidence="7" id="KW-0131">Cell cycle</keyword>
<dbReference type="GO" id="GO:0007076">
    <property type="term" value="P:mitotic chromosome condensation"/>
    <property type="evidence" value="ECO:0007669"/>
    <property type="project" value="InterPro"/>
</dbReference>
<evidence type="ECO:0000256" key="8">
    <source>
        <dbReference type="SAM" id="MobiDB-lite"/>
    </source>
</evidence>
<keyword evidence="3" id="KW-0158">Chromosome</keyword>
<evidence type="ECO:0000256" key="7">
    <source>
        <dbReference type="ARBA" id="ARBA00023306"/>
    </source>
</evidence>
<keyword evidence="5" id="KW-0498">Mitosis</keyword>
<dbReference type="Proteomes" id="UP000310189">
    <property type="component" value="Unassembled WGS sequence"/>
</dbReference>
<dbReference type="EMBL" id="SPNW01000015">
    <property type="protein sequence ID" value="TIA90952.1"/>
    <property type="molecule type" value="Genomic_DNA"/>
</dbReference>
<dbReference type="GO" id="GO:0000793">
    <property type="term" value="C:condensed chromosome"/>
    <property type="evidence" value="ECO:0007669"/>
    <property type="project" value="TreeGrafter"/>
</dbReference>
<dbReference type="GO" id="GO:0000796">
    <property type="term" value="C:condensin complex"/>
    <property type="evidence" value="ECO:0007669"/>
    <property type="project" value="InterPro"/>
</dbReference>
<feature type="compositionally biased region" description="Polar residues" evidence="8">
    <location>
        <begin position="971"/>
        <end position="988"/>
    </location>
</feature>
<evidence type="ECO:0000256" key="1">
    <source>
        <dbReference type="ARBA" id="ARBA00004286"/>
    </source>
</evidence>
<evidence type="ECO:0000256" key="3">
    <source>
        <dbReference type="ARBA" id="ARBA00022454"/>
    </source>
</evidence>
<evidence type="ECO:0000256" key="4">
    <source>
        <dbReference type="ARBA" id="ARBA00022618"/>
    </source>
</evidence>
<dbReference type="Gene3D" id="1.25.10.10">
    <property type="entry name" value="Leucine-rich Repeat Variant"/>
    <property type="match status" value="1"/>
</dbReference>
<reference evidence="10 11" key="1">
    <citation type="submission" date="2019-03" db="EMBL/GenBank/DDBJ databases">
        <title>Sequencing 23 genomes of Wallemia ichthyophaga.</title>
        <authorList>
            <person name="Gostincar C."/>
        </authorList>
    </citation>
    <scope>NUCLEOTIDE SEQUENCE [LARGE SCALE GENOMIC DNA]</scope>
    <source>
        <strain evidence="10 11">EXF-5753</strain>
    </source>
</reference>
<evidence type="ECO:0000256" key="6">
    <source>
        <dbReference type="ARBA" id="ARBA00023067"/>
    </source>
</evidence>